<protein>
    <submittedName>
        <fullName evidence="2">Uncharacterized protein</fullName>
    </submittedName>
</protein>
<keyword evidence="3" id="KW-1185">Reference proteome</keyword>
<gene>
    <name evidence="2" type="ORF">Csa_4G000730</name>
</gene>
<feature type="compositionally biased region" description="Acidic residues" evidence="1">
    <location>
        <begin position="56"/>
        <end position="68"/>
    </location>
</feature>
<evidence type="ECO:0000313" key="3">
    <source>
        <dbReference type="Proteomes" id="UP000029981"/>
    </source>
</evidence>
<sequence>MRCHNWSNGGEPLTFLSAIIINDRTFHLDSSSSLKFMYRRRRMRSRSRSLRNSEPSGEEEEEVKNDSV</sequence>
<name>A0A0A0KWD1_CUCSA</name>
<reference evidence="2 3" key="3">
    <citation type="journal article" date="2010" name="BMC Genomics">
        <title>Transcriptome sequencing and comparative analysis of cucumber flowers with different sex types.</title>
        <authorList>
            <person name="Guo S."/>
            <person name="Zheng Y."/>
            <person name="Joung J.G."/>
            <person name="Liu S."/>
            <person name="Zhang Z."/>
            <person name="Crasta O.R."/>
            <person name="Sobral B.W."/>
            <person name="Xu Y."/>
            <person name="Huang S."/>
            <person name="Fei Z."/>
        </authorList>
    </citation>
    <scope>NUCLEOTIDE SEQUENCE [LARGE SCALE GENOMIC DNA]</scope>
    <source>
        <strain evidence="3">cv. 9930</strain>
    </source>
</reference>
<proteinExistence type="predicted"/>
<reference evidence="2 3" key="2">
    <citation type="journal article" date="2009" name="PLoS ONE">
        <title>An integrated genetic and cytogenetic map of the cucumber genome.</title>
        <authorList>
            <person name="Ren Y."/>
            <person name="Zhang Z."/>
            <person name="Liu J."/>
            <person name="Staub J.E."/>
            <person name="Han Y."/>
            <person name="Cheng Z."/>
            <person name="Li X."/>
            <person name="Lu J."/>
            <person name="Miao H."/>
            <person name="Kang H."/>
            <person name="Xie B."/>
            <person name="Gu X."/>
            <person name="Wang X."/>
            <person name="Du Y."/>
            <person name="Jin W."/>
            <person name="Huang S."/>
        </authorList>
    </citation>
    <scope>NUCLEOTIDE SEQUENCE [LARGE SCALE GENOMIC DNA]</scope>
    <source>
        <strain evidence="3">cv. 9930</strain>
    </source>
</reference>
<dbReference type="AlphaFoldDB" id="A0A0A0KWD1"/>
<feature type="region of interest" description="Disordered" evidence="1">
    <location>
        <begin position="42"/>
        <end position="68"/>
    </location>
</feature>
<evidence type="ECO:0000256" key="1">
    <source>
        <dbReference type="SAM" id="MobiDB-lite"/>
    </source>
</evidence>
<organism evidence="2 3">
    <name type="scientific">Cucumis sativus</name>
    <name type="common">Cucumber</name>
    <dbReference type="NCBI Taxonomy" id="3659"/>
    <lineage>
        <taxon>Eukaryota</taxon>
        <taxon>Viridiplantae</taxon>
        <taxon>Streptophyta</taxon>
        <taxon>Embryophyta</taxon>
        <taxon>Tracheophyta</taxon>
        <taxon>Spermatophyta</taxon>
        <taxon>Magnoliopsida</taxon>
        <taxon>eudicotyledons</taxon>
        <taxon>Gunneridae</taxon>
        <taxon>Pentapetalae</taxon>
        <taxon>rosids</taxon>
        <taxon>fabids</taxon>
        <taxon>Cucurbitales</taxon>
        <taxon>Cucurbitaceae</taxon>
        <taxon>Benincaseae</taxon>
        <taxon>Cucumis</taxon>
    </lineage>
</organism>
<dbReference type="Gramene" id="KGN52752">
    <property type="protein sequence ID" value="KGN52752"/>
    <property type="gene ID" value="Csa_4G000730"/>
</dbReference>
<reference evidence="2 3" key="4">
    <citation type="journal article" date="2011" name="BMC Genomics">
        <title>RNA-Seq improves annotation of protein-coding genes in the cucumber genome.</title>
        <authorList>
            <person name="Li Z."/>
            <person name="Zhang Z."/>
            <person name="Yan P."/>
            <person name="Huang S."/>
            <person name="Fei Z."/>
            <person name="Lin K."/>
        </authorList>
    </citation>
    <scope>NUCLEOTIDE SEQUENCE [LARGE SCALE GENOMIC DNA]</scope>
    <source>
        <strain evidence="3">cv. 9930</strain>
    </source>
</reference>
<evidence type="ECO:0000313" key="2">
    <source>
        <dbReference type="EMBL" id="KGN52752.1"/>
    </source>
</evidence>
<dbReference type="EMBL" id="CM002925">
    <property type="protein sequence ID" value="KGN52752.1"/>
    <property type="molecule type" value="Genomic_DNA"/>
</dbReference>
<accession>A0A0A0KWD1</accession>
<reference evidence="2 3" key="1">
    <citation type="journal article" date="2009" name="Nat. Genet.">
        <title>The genome of the cucumber, Cucumis sativus L.</title>
        <authorList>
            <person name="Huang S."/>
            <person name="Li R."/>
            <person name="Zhang Z."/>
            <person name="Li L."/>
            <person name="Gu X."/>
            <person name="Fan W."/>
            <person name="Lucas W.J."/>
            <person name="Wang X."/>
            <person name="Xie B."/>
            <person name="Ni P."/>
            <person name="Ren Y."/>
            <person name="Zhu H."/>
            <person name="Li J."/>
            <person name="Lin K."/>
            <person name="Jin W."/>
            <person name="Fei Z."/>
            <person name="Li G."/>
            <person name="Staub J."/>
            <person name="Kilian A."/>
            <person name="van der Vossen E.A."/>
            <person name="Wu Y."/>
            <person name="Guo J."/>
            <person name="He J."/>
            <person name="Jia Z."/>
            <person name="Ren Y."/>
            <person name="Tian G."/>
            <person name="Lu Y."/>
            <person name="Ruan J."/>
            <person name="Qian W."/>
            <person name="Wang M."/>
            <person name="Huang Q."/>
            <person name="Li B."/>
            <person name="Xuan Z."/>
            <person name="Cao J."/>
            <person name="Asan"/>
            <person name="Wu Z."/>
            <person name="Zhang J."/>
            <person name="Cai Q."/>
            <person name="Bai Y."/>
            <person name="Zhao B."/>
            <person name="Han Y."/>
            <person name="Li Y."/>
            <person name="Li X."/>
            <person name="Wang S."/>
            <person name="Shi Q."/>
            <person name="Liu S."/>
            <person name="Cho W.K."/>
            <person name="Kim J.Y."/>
            <person name="Xu Y."/>
            <person name="Heller-Uszynska K."/>
            <person name="Miao H."/>
            <person name="Cheng Z."/>
            <person name="Zhang S."/>
            <person name="Wu J."/>
            <person name="Yang Y."/>
            <person name="Kang H."/>
            <person name="Li M."/>
            <person name="Liang H."/>
            <person name="Ren X."/>
            <person name="Shi Z."/>
            <person name="Wen M."/>
            <person name="Jian M."/>
            <person name="Yang H."/>
            <person name="Zhang G."/>
            <person name="Yang Z."/>
            <person name="Chen R."/>
            <person name="Liu S."/>
            <person name="Li J."/>
            <person name="Ma L."/>
            <person name="Liu H."/>
            <person name="Zhou Y."/>
            <person name="Zhao J."/>
            <person name="Fang X."/>
            <person name="Li G."/>
            <person name="Fang L."/>
            <person name="Li Y."/>
            <person name="Liu D."/>
            <person name="Zheng H."/>
            <person name="Zhang Y."/>
            <person name="Qin N."/>
            <person name="Li Z."/>
            <person name="Yang G."/>
            <person name="Yang S."/>
            <person name="Bolund L."/>
            <person name="Kristiansen K."/>
            <person name="Zheng H."/>
            <person name="Li S."/>
            <person name="Zhang X."/>
            <person name="Yang H."/>
            <person name="Wang J."/>
            <person name="Sun R."/>
            <person name="Zhang B."/>
            <person name="Jiang S."/>
            <person name="Wang J."/>
            <person name="Du Y."/>
            <person name="Li S."/>
        </authorList>
    </citation>
    <scope>NUCLEOTIDE SEQUENCE [LARGE SCALE GENOMIC DNA]</scope>
    <source>
        <strain evidence="3">cv. 9930</strain>
    </source>
</reference>
<dbReference type="Proteomes" id="UP000029981">
    <property type="component" value="Chromosome 4"/>
</dbReference>